<dbReference type="EMBL" id="GBXM01029648">
    <property type="protein sequence ID" value="JAH78929.1"/>
    <property type="molecule type" value="Transcribed_RNA"/>
</dbReference>
<accession>A0A0E9VLC7</accession>
<dbReference type="AlphaFoldDB" id="A0A0E9VLC7"/>
<organism evidence="1">
    <name type="scientific">Anguilla anguilla</name>
    <name type="common">European freshwater eel</name>
    <name type="synonym">Muraena anguilla</name>
    <dbReference type="NCBI Taxonomy" id="7936"/>
    <lineage>
        <taxon>Eukaryota</taxon>
        <taxon>Metazoa</taxon>
        <taxon>Chordata</taxon>
        <taxon>Craniata</taxon>
        <taxon>Vertebrata</taxon>
        <taxon>Euteleostomi</taxon>
        <taxon>Actinopterygii</taxon>
        <taxon>Neopterygii</taxon>
        <taxon>Teleostei</taxon>
        <taxon>Anguilliformes</taxon>
        <taxon>Anguillidae</taxon>
        <taxon>Anguilla</taxon>
    </lineage>
</organism>
<sequence length="20" mass="2582">MYPLMLIYQKLKQVIFFYQD</sequence>
<reference evidence="1" key="1">
    <citation type="submission" date="2014-11" db="EMBL/GenBank/DDBJ databases">
        <authorList>
            <person name="Amaro Gonzalez C."/>
        </authorList>
    </citation>
    <scope>NUCLEOTIDE SEQUENCE</scope>
</reference>
<proteinExistence type="predicted"/>
<evidence type="ECO:0000313" key="1">
    <source>
        <dbReference type="EMBL" id="JAH78929.1"/>
    </source>
</evidence>
<protein>
    <submittedName>
        <fullName evidence="1">Uncharacterized protein</fullName>
    </submittedName>
</protein>
<name>A0A0E9VLC7_ANGAN</name>
<reference evidence="1" key="2">
    <citation type="journal article" date="2015" name="Fish Shellfish Immunol.">
        <title>Early steps in the European eel (Anguilla anguilla)-Vibrio vulnificus interaction in the gills: Role of the RtxA13 toxin.</title>
        <authorList>
            <person name="Callol A."/>
            <person name="Pajuelo D."/>
            <person name="Ebbesson L."/>
            <person name="Teles M."/>
            <person name="MacKenzie S."/>
            <person name="Amaro C."/>
        </authorList>
    </citation>
    <scope>NUCLEOTIDE SEQUENCE</scope>
</reference>